<protein>
    <submittedName>
        <fullName evidence="1">Uncharacterized protein</fullName>
    </submittedName>
</protein>
<dbReference type="RefSeq" id="WP_376720022.1">
    <property type="nucleotide sequence ID" value="NZ_JAYMRR010000025.1"/>
</dbReference>
<evidence type="ECO:0000313" key="2">
    <source>
        <dbReference type="Proteomes" id="UP001585018"/>
    </source>
</evidence>
<reference evidence="1 2" key="1">
    <citation type="submission" date="2024-01" db="EMBL/GenBank/DDBJ databases">
        <title>Genome mining of biosynthetic gene clusters to explore secondary metabolites of Streptomyces sp.</title>
        <authorList>
            <person name="Baig A."/>
            <person name="Ajitkumar Shintre N."/>
            <person name="Kumar H."/>
            <person name="Anbarasu A."/>
            <person name="Ramaiah S."/>
        </authorList>
    </citation>
    <scope>NUCLEOTIDE SEQUENCE [LARGE SCALE GENOMIC DNA]</scope>
    <source>
        <strain evidence="1 2">A03</strain>
    </source>
</reference>
<gene>
    <name evidence="1" type="ORF">VSS30_31655</name>
</gene>
<comment type="caution">
    <text evidence="1">The sequence shown here is derived from an EMBL/GenBank/DDBJ whole genome shotgun (WGS) entry which is preliminary data.</text>
</comment>
<dbReference type="EMBL" id="JAYMRR010000025">
    <property type="protein sequence ID" value="MFB8753384.1"/>
    <property type="molecule type" value="Genomic_DNA"/>
</dbReference>
<accession>A0ABV5DLI8</accession>
<name>A0ABV5DLI8_9ACTN</name>
<keyword evidence="2" id="KW-1185">Reference proteome</keyword>
<proteinExistence type="predicted"/>
<sequence length="181" mass="19809">MTDVNFEEAMSRLTVLCPPPPHSGLAGESGFESDVASVPASHRKLVATYGTGCFDEFLWIFAEGAPNGQLDIAERTRLLHANFRDKGLHELNQVLREYRAAPHDLVQWGGTDNADILAWITKGEPEVWPTVIIQAGQLRAVVCSASSTATILALLDGSLRVPFFPSDFPDLRPEFSTNPYA</sequence>
<dbReference type="Proteomes" id="UP001585018">
    <property type="component" value="Unassembled WGS sequence"/>
</dbReference>
<evidence type="ECO:0000313" key="1">
    <source>
        <dbReference type="EMBL" id="MFB8753384.1"/>
    </source>
</evidence>
<organism evidence="1 2">
    <name type="scientific">Streptomyces parvulus</name>
    <dbReference type="NCBI Taxonomy" id="146923"/>
    <lineage>
        <taxon>Bacteria</taxon>
        <taxon>Bacillati</taxon>
        <taxon>Actinomycetota</taxon>
        <taxon>Actinomycetes</taxon>
        <taxon>Kitasatosporales</taxon>
        <taxon>Streptomycetaceae</taxon>
        <taxon>Streptomyces</taxon>
    </lineage>
</organism>